<reference evidence="1 2" key="1">
    <citation type="submission" date="2024-10" db="EMBL/GenBank/DDBJ databases">
        <title>Updated reference genomes for cyclostephanoid diatoms.</title>
        <authorList>
            <person name="Roberts W.R."/>
            <person name="Alverson A.J."/>
        </authorList>
    </citation>
    <scope>NUCLEOTIDE SEQUENCE [LARGE SCALE GENOMIC DNA]</scope>
    <source>
        <strain evidence="1 2">AJA276-08</strain>
    </source>
</reference>
<evidence type="ECO:0008006" key="3">
    <source>
        <dbReference type="Google" id="ProtNLM"/>
    </source>
</evidence>
<dbReference type="InterPro" id="IPR036397">
    <property type="entry name" value="RNaseH_sf"/>
</dbReference>
<accession>A0ABD3QQ51</accession>
<comment type="caution">
    <text evidence="1">The sequence shown here is derived from an EMBL/GenBank/DDBJ whole genome shotgun (WGS) entry which is preliminary data.</text>
</comment>
<proteinExistence type="predicted"/>
<dbReference type="Proteomes" id="UP001530315">
    <property type="component" value="Unassembled WGS sequence"/>
</dbReference>
<keyword evidence="2" id="KW-1185">Reference proteome</keyword>
<gene>
    <name evidence="1" type="ORF">ACHAW5_002201</name>
</gene>
<dbReference type="SUPFAM" id="SSF53098">
    <property type="entry name" value="Ribonuclease H-like"/>
    <property type="match status" value="1"/>
</dbReference>
<dbReference type="InterPro" id="IPR012337">
    <property type="entry name" value="RNaseH-like_sf"/>
</dbReference>
<protein>
    <recommendedName>
        <fullName evidence="3">RNase H type-1 domain-containing protein</fullName>
    </recommendedName>
</protein>
<evidence type="ECO:0000313" key="2">
    <source>
        <dbReference type="Proteomes" id="UP001530315"/>
    </source>
</evidence>
<organism evidence="1 2">
    <name type="scientific">Stephanodiscus triporus</name>
    <dbReference type="NCBI Taxonomy" id="2934178"/>
    <lineage>
        <taxon>Eukaryota</taxon>
        <taxon>Sar</taxon>
        <taxon>Stramenopiles</taxon>
        <taxon>Ochrophyta</taxon>
        <taxon>Bacillariophyta</taxon>
        <taxon>Coscinodiscophyceae</taxon>
        <taxon>Thalassiosirophycidae</taxon>
        <taxon>Stephanodiscales</taxon>
        <taxon>Stephanodiscaceae</taxon>
        <taxon>Stephanodiscus</taxon>
    </lineage>
</organism>
<name>A0ABD3QQ51_9STRA</name>
<dbReference type="AlphaFoldDB" id="A0ABD3QQ51"/>
<dbReference type="EMBL" id="JALLAZ020000176">
    <property type="protein sequence ID" value="KAL3801726.1"/>
    <property type="molecule type" value="Genomic_DNA"/>
</dbReference>
<sequence length="515" mass="58437">MGLLMENNIPKCVMIKMNRCRNYLQVLFMSDICTADGKFIERRFLNTNPTPVSSDLSFPREQPTSQDWKVWRSTWYQLTSNTGSLRSPLGDWINKPAAPWTWLALPETHQIANVKMDITHIFKCTAQSTTRLGDTSGYTHSTRQAVTGLPISVYITSMDNENSSITIKSSSRNAIPIASAVTEDFWVTLRSGGGEWMWKSFQFEDPDEPAVDWIVQAMINNTSLWVTDGSHYSQRGPDISAAAWIVMDTRTGKKMSCSFVEFSPDASSYRAEALGLYSIHAFIQALYNHFHMGQASVEICCDNDTALKEAQGRKKRVSTRCTSADVFRGIQKMTQEIQQIKWKYTWVKAHMDDILEWTELSLEQRLNVKCNELAKMATEEAISGTSKRRHPPDPQLLPHEHIAVYVDKYKQTTDPAESIRYSRSKQLAKQFLTTEIGWSSKQYELVDWDSLHKCLKSKPEGFKTWLANNTPTSARPDFRCRGGMALRTAVVQAVDHRMSELNTYVDARAGTGDAC</sequence>
<evidence type="ECO:0000313" key="1">
    <source>
        <dbReference type="EMBL" id="KAL3801726.1"/>
    </source>
</evidence>
<dbReference type="Gene3D" id="3.30.420.10">
    <property type="entry name" value="Ribonuclease H-like superfamily/Ribonuclease H"/>
    <property type="match status" value="1"/>
</dbReference>